<protein>
    <submittedName>
        <fullName evidence="1">Uncharacterized protein</fullName>
    </submittedName>
</protein>
<evidence type="ECO:0000313" key="1">
    <source>
        <dbReference type="EMBL" id="GAG22087.1"/>
    </source>
</evidence>
<accession>X0WFY3</accession>
<proteinExistence type="predicted"/>
<comment type="caution">
    <text evidence="1">The sequence shown here is derived from an EMBL/GenBank/DDBJ whole genome shotgun (WGS) entry which is preliminary data.</text>
</comment>
<sequence length="67" mass="7528">NSHHDGPTFLNVLRYLDIPQAVAMAAEHSRVRLYQKDDAGWQFPQAVAKKLGRPEDQIQIQTAAAED</sequence>
<name>X0WFY3_9ZZZZ</name>
<dbReference type="EMBL" id="BARS01037068">
    <property type="protein sequence ID" value="GAG22087.1"/>
    <property type="molecule type" value="Genomic_DNA"/>
</dbReference>
<dbReference type="AlphaFoldDB" id="X0WFY3"/>
<gene>
    <name evidence="1" type="ORF">S01H1_56879</name>
</gene>
<organism evidence="1">
    <name type="scientific">marine sediment metagenome</name>
    <dbReference type="NCBI Taxonomy" id="412755"/>
    <lineage>
        <taxon>unclassified sequences</taxon>
        <taxon>metagenomes</taxon>
        <taxon>ecological metagenomes</taxon>
    </lineage>
</organism>
<reference evidence="1" key="1">
    <citation type="journal article" date="2014" name="Front. Microbiol.">
        <title>High frequency of phylogenetically diverse reductive dehalogenase-homologous genes in deep subseafloor sedimentary metagenomes.</title>
        <authorList>
            <person name="Kawai M."/>
            <person name="Futagami T."/>
            <person name="Toyoda A."/>
            <person name="Takaki Y."/>
            <person name="Nishi S."/>
            <person name="Hori S."/>
            <person name="Arai W."/>
            <person name="Tsubouchi T."/>
            <person name="Morono Y."/>
            <person name="Uchiyama I."/>
            <person name="Ito T."/>
            <person name="Fujiyama A."/>
            <person name="Inagaki F."/>
            <person name="Takami H."/>
        </authorList>
    </citation>
    <scope>NUCLEOTIDE SEQUENCE</scope>
    <source>
        <strain evidence="1">Expedition CK06-06</strain>
    </source>
</reference>
<feature type="non-terminal residue" evidence="1">
    <location>
        <position position="1"/>
    </location>
</feature>